<dbReference type="KEGG" id="swf:E3E12_01755"/>
<keyword evidence="5" id="KW-1185">Reference proteome</keyword>
<dbReference type="Proteomes" id="UP000318709">
    <property type="component" value="Chromosome"/>
</dbReference>
<feature type="transmembrane region" description="Helical" evidence="2">
    <location>
        <begin position="206"/>
        <end position="224"/>
    </location>
</feature>
<dbReference type="Pfam" id="PF14237">
    <property type="entry name" value="GYF_2"/>
    <property type="match status" value="1"/>
</dbReference>
<evidence type="ECO:0000313" key="5">
    <source>
        <dbReference type="Proteomes" id="UP000318709"/>
    </source>
</evidence>
<accession>A0A4Y6U6Y1</accession>
<evidence type="ECO:0000256" key="2">
    <source>
        <dbReference type="SAM" id="Phobius"/>
    </source>
</evidence>
<dbReference type="OrthoDB" id="198456at2"/>
<organism evidence="4 5">
    <name type="scientific">Formicincola oecophyllae</name>
    <dbReference type="NCBI Taxonomy" id="2558361"/>
    <lineage>
        <taxon>Bacteria</taxon>
        <taxon>Pseudomonadati</taxon>
        <taxon>Pseudomonadota</taxon>
        <taxon>Alphaproteobacteria</taxon>
        <taxon>Acetobacterales</taxon>
        <taxon>Acetobacteraceae</taxon>
        <taxon>Formicincola</taxon>
    </lineage>
</organism>
<feature type="transmembrane region" description="Helical" evidence="2">
    <location>
        <begin position="236"/>
        <end position="259"/>
    </location>
</feature>
<dbReference type="InterPro" id="IPR025640">
    <property type="entry name" value="GYF_2"/>
</dbReference>
<evidence type="ECO:0000259" key="3">
    <source>
        <dbReference type="Pfam" id="PF14237"/>
    </source>
</evidence>
<feature type="domain" description="GYF" evidence="3">
    <location>
        <begin position="35"/>
        <end position="80"/>
    </location>
</feature>
<feature type="transmembrane region" description="Helical" evidence="2">
    <location>
        <begin position="145"/>
        <end position="162"/>
    </location>
</feature>
<keyword evidence="2" id="KW-0812">Transmembrane</keyword>
<reference evidence="4 5" key="1">
    <citation type="submission" date="2019-03" db="EMBL/GenBank/DDBJ databases">
        <title>The complete genome sequence of Swingsia_sp. F3b2 LMG30590(T).</title>
        <authorList>
            <person name="Chua K.-O."/>
            <person name="Chan K.-G."/>
            <person name="See-Too W.-S."/>
        </authorList>
    </citation>
    <scope>NUCLEOTIDE SEQUENCE [LARGE SCALE GENOMIC DNA]</scope>
    <source>
        <strain evidence="4 5">F3b2</strain>
    </source>
</reference>
<keyword evidence="2" id="KW-0472">Membrane</keyword>
<evidence type="ECO:0000313" key="4">
    <source>
        <dbReference type="EMBL" id="QDH13129.1"/>
    </source>
</evidence>
<dbReference type="AlphaFoldDB" id="A0A4Y6U6Y1"/>
<protein>
    <submittedName>
        <fullName evidence="4">DUF4339 domain-containing protein</fullName>
    </submittedName>
</protein>
<name>A0A4Y6U6Y1_9PROT</name>
<feature type="transmembrane region" description="Helical" evidence="2">
    <location>
        <begin position="174"/>
        <end position="194"/>
    </location>
</feature>
<feature type="compositionally biased region" description="Basic and acidic residues" evidence="1">
    <location>
        <begin position="318"/>
        <end position="327"/>
    </location>
</feature>
<proteinExistence type="predicted"/>
<dbReference type="EMBL" id="CP038231">
    <property type="protein sequence ID" value="QDH13129.1"/>
    <property type="molecule type" value="Genomic_DNA"/>
</dbReference>
<keyword evidence="2" id="KW-1133">Transmembrane helix</keyword>
<sequence length="327" mass="36085">MNGSHGFTSWAIQAPGFSEVLAHLRGGWWLSAVEWFYEKNGQPAGPVTRTDLIKLILLRRIGPQTLVWHPEFGNEWRPAALAGLIGAGPLTESQTERAEQRAGTAKSGLNSLPGVKGLSTLGLKKPDATPLNTLSGKVVRDVPSTWAWVLMALMALVTVINLHDLVHVYSTLQYEPSLVSLLIGFLLFVIRIVAVQQDRMVLAQQGVRPPSLWWFLFLPGYFWVRAKALGGRGQGFFWGCVGFYAVYGVMAWLWVYSILPNLGAKGESQQEQQTISGPAPHSESHWPALLVNPFNHTQVEKAPKAQLMPSKPALQHETAPDDKLIEL</sequence>
<evidence type="ECO:0000256" key="1">
    <source>
        <dbReference type="SAM" id="MobiDB-lite"/>
    </source>
</evidence>
<gene>
    <name evidence="4" type="ORF">E3E12_01755</name>
</gene>
<feature type="region of interest" description="Disordered" evidence="1">
    <location>
        <begin position="305"/>
        <end position="327"/>
    </location>
</feature>